<protein>
    <submittedName>
        <fullName evidence="1">Uncharacterized protein</fullName>
    </submittedName>
</protein>
<evidence type="ECO:0000313" key="1">
    <source>
        <dbReference type="EMBL" id="CAN62396.1"/>
    </source>
</evidence>
<accession>A5AF17</accession>
<name>A5AF17_VITVI</name>
<sequence>MGGGAGEVVAFGATTATRAGVACGGMHDEMVFGAESRLRKNSELQTLSVRNISTSSLSLPVRPSFSLLPGGDGGRWTVVMRKRYIAVWVRQHGCDGYEMSGVRLKKWWVCKVAEGMGIGCDEGVMGPSRFSLDGGRC</sequence>
<dbReference type="AlphaFoldDB" id="A5AF17"/>
<organism evidence="1">
    <name type="scientific">Vitis vinifera</name>
    <name type="common">Grape</name>
    <dbReference type="NCBI Taxonomy" id="29760"/>
    <lineage>
        <taxon>Eukaryota</taxon>
        <taxon>Viridiplantae</taxon>
        <taxon>Streptophyta</taxon>
        <taxon>Embryophyta</taxon>
        <taxon>Tracheophyta</taxon>
        <taxon>Spermatophyta</taxon>
        <taxon>Magnoliopsida</taxon>
        <taxon>eudicotyledons</taxon>
        <taxon>Gunneridae</taxon>
        <taxon>Pentapetalae</taxon>
        <taxon>rosids</taxon>
        <taxon>Vitales</taxon>
        <taxon>Vitaceae</taxon>
        <taxon>Viteae</taxon>
        <taxon>Vitis</taxon>
    </lineage>
</organism>
<gene>
    <name evidence="1" type="ORF">VITISV_021307</name>
</gene>
<proteinExistence type="predicted"/>
<reference evidence="1" key="1">
    <citation type="journal article" date="2007" name="PLoS ONE">
        <title>The first genome sequence of an elite grapevine cultivar (Pinot noir Vitis vinifera L.): coping with a highly heterozygous genome.</title>
        <authorList>
            <person name="Velasco R."/>
            <person name="Zharkikh A."/>
            <person name="Troggio M."/>
            <person name="Cartwright D.A."/>
            <person name="Cestaro A."/>
            <person name="Pruss D."/>
            <person name="Pindo M."/>
            <person name="FitzGerald L.M."/>
            <person name="Vezzulli S."/>
            <person name="Reid J."/>
            <person name="Malacarne G."/>
            <person name="Iliev D."/>
            <person name="Coppola G."/>
            <person name="Wardell B."/>
            <person name="Micheletti D."/>
            <person name="Macalma T."/>
            <person name="Facci M."/>
            <person name="Mitchell J.T."/>
            <person name="Perazzolli M."/>
            <person name="Eldredge G."/>
            <person name="Gatto P."/>
            <person name="Oyzerski R."/>
            <person name="Moretto M."/>
            <person name="Gutin N."/>
            <person name="Stefanini M."/>
            <person name="Chen Y."/>
            <person name="Segala C."/>
            <person name="Davenport C."/>
            <person name="Dematte L."/>
            <person name="Mraz A."/>
            <person name="Battilana J."/>
            <person name="Stormo K."/>
            <person name="Costa F."/>
            <person name="Tao Q."/>
            <person name="Si-Ammour A."/>
            <person name="Harkins T."/>
            <person name="Lackey A."/>
            <person name="Perbost C."/>
            <person name="Taillon B."/>
            <person name="Stella A."/>
            <person name="Solovyev V."/>
            <person name="Fawcett J.A."/>
            <person name="Sterck L."/>
            <person name="Vandepoele K."/>
            <person name="Grando S.M."/>
            <person name="Toppo S."/>
            <person name="Moser C."/>
            <person name="Lanchbury J."/>
            <person name="Bogden R."/>
            <person name="Skolnick M."/>
            <person name="Sgaramella V."/>
            <person name="Bhatnagar S.K."/>
            <person name="Fontana P."/>
            <person name="Gutin A."/>
            <person name="Van de Peer Y."/>
            <person name="Salamini F."/>
            <person name="Viola R."/>
        </authorList>
    </citation>
    <scope>NUCLEOTIDE SEQUENCE</scope>
</reference>
<dbReference type="EMBL" id="AM425057">
    <property type="protein sequence ID" value="CAN62396.1"/>
    <property type="molecule type" value="Genomic_DNA"/>
</dbReference>